<dbReference type="InterPro" id="IPR037396">
    <property type="entry name" value="FMN_HAD"/>
</dbReference>
<feature type="domain" description="FMN hydroxy acid dehydrogenase" evidence="10">
    <location>
        <begin position="37"/>
        <end position="341"/>
    </location>
</feature>
<evidence type="ECO:0000313" key="12">
    <source>
        <dbReference type="Proteomes" id="UP000823933"/>
    </source>
</evidence>
<dbReference type="SUPFAM" id="SSF51395">
    <property type="entry name" value="FMN-linked oxidoreductases"/>
    <property type="match status" value="1"/>
</dbReference>
<keyword evidence="2 9" id="KW-0285">Flavoprotein</keyword>
<evidence type="ECO:0000256" key="7">
    <source>
        <dbReference type="ARBA" id="ARBA00048754"/>
    </source>
</evidence>
<comment type="cofactor">
    <cofactor evidence="1">
        <name>FMN</name>
        <dbReference type="ChEBI" id="CHEBI:58210"/>
    </cofactor>
</comment>
<keyword evidence="4" id="KW-0560">Oxidoreductase</keyword>
<evidence type="ECO:0000259" key="10">
    <source>
        <dbReference type="PROSITE" id="PS51349"/>
    </source>
</evidence>
<dbReference type="CDD" id="cd02809">
    <property type="entry name" value="alpha_hydroxyacid_oxid_FMN"/>
    <property type="match status" value="1"/>
</dbReference>
<dbReference type="InterPro" id="IPR000262">
    <property type="entry name" value="FMN-dep_DH"/>
</dbReference>
<sequence>MTYTDVLNQARQCLGDSCKACPVCNGVACRNRIPGPGAKGVGDTAIRNYDKWAEIRLNMDTLCPGGEADTRCELFGRTFRYPFFAGPVGAVNLHYSEAYTDMTYNDVLVRACAAAGIAAFTGDGTDPNVMTQATRAIAAAGGMGVPTIKPWDIDTIRAKMEQARQSGCFAVAMDVDAAGLPFLKNRNPPAGSKSVEELREIVGILNKPFIVKGVMTVKGALKAREAGAAAIVVSNHGGRVLDQCPATAEVLPEIVSALHGSSTVVLVDGGIRTGTDIFKALALGADGVLIARPFVTAVYGGGEEGVRLYIEKLAGELADAMQMCGARTLADIGPEMVRICK</sequence>
<dbReference type="Gene3D" id="3.20.20.70">
    <property type="entry name" value="Aldolase class I"/>
    <property type="match status" value="1"/>
</dbReference>
<feature type="binding site" evidence="9">
    <location>
        <begin position="268"/>
        <end position="272"/>
    </location>
    <ligand>
        <name>FMN</name>
        <dbReference type="ChEBI" id="CHEBI:58210"/>
    </ligand>
</feature>
<evidence type="ECO:0000256" key="4">
    <source>
        <dbReference type="ARBA" id="ARBA00023002"/>
    </source>
</evidence>
<reference evidence="11" key="2">
    <citation type="submission" date="2021-04" db="EMBL/GenBank/DDBJ databases">
        <authorList>
            <person name="Gilroy R."/>
        </authorList>
    </citation>
    <scope>NUCLEOTIDE SEQUENCE</scope>
    <source>
        <strain evidence="11">ChiHcolR34-3080</strain>
    </source>
</reference>
<feature type="binding site" evidence="9">
    <location>
        <position position="239"/>
    </location>
    <ligand>
        <name>glyoxylate</name>
        <dbReference type="ChEBI" id="CHEBI:36655"/>
    </ligand>
</feature>
<organism evidence="11 12">
    <name type="scientific">Candidatus Faecalibacterium intestinigallinarum</name>
    <dbReference type="NCBI Taxonomy" id="2838581"/>
    <lineage>
        <taxon>Bacteria</taxon>
        <taxon>Bacillati</taxon>
        <taxon>Bacillota</taxon>
        <taxon>Clostridia</taxon>
        <taxon>Eubacteriales</taxon>
        <taxon>Oscillospiraceae</taxon>
        <taxon>Faecalibacterium</taxon>
    </lineage>
</organism>
<comment type="catalytic activity">
    <reaction evidence="7">
        <text>(S)-lactate + O2 = pyruvate + H2O2</text>
        <dbReference type="Rhea" id="RHEA:55868"/>
        <dbReference type="ChEBI" id="CHEBI:15361"/>
        <dbReference type="ChEBI" id="CHEBI:15379"/>
        <dbReference type="ChEBI" id="CHEBI:16240"/>
        <dbReference type="ChEBI" id="CHEBI:16651"/>
    </reaction>
    <physiologicalReaction direction="left-to-right" evidence="7">
        <dbReference type="Rhea" id="RHEA:55869"/>
    </physiologicalReaction>
</comment>
<dbReference type="GO" id="GO:0010181">
    <property type="term" value="F:FMN binding"/>
    <property type="evidence" value="ECO:0007669"/>
    <property type="project" value="InterPro"/>
</dbReference>
<dbReference type="PANTHER" id="PTHR10578:SF107">
    <property type="entry name" value="2-HYDROXYACID OXIDASE 1"/>
    <property type="match status" value="1"/>
</dbReference>
<dbReference type="PIRSF" id="PIRSF000138">
    <property type="entry name" value="Al-hdrx_acd_dh"/>
    <property type="match status" value="1"/>
</dbReference>
<comment type="caution">
    <text evidence="11">The sequence shown here is derived from an EMBL/GenBank/DDBJ whole genome shotgun (WGS) entry which is preliminary data.</text>
</comment>
<evidence type="ECO:0000256" key="2">
    <source>
        <dbReference type="ARBA" id="ARBA00022630"/>
    </source>
</evidence>
<comment type="similarity">
    <text evidence="5">Belongs to the FMN-dependent alpha-hydroxy acid dehydrogenase family.</text>
</comment>
<dbReference type="InterPro" id="IPR013785">
    <property type="entry name" value="Aldolase_TIM"/>
</dbReference>
<feature type="binding site" evidence="9">
    <location>
        <position position="236"/>
    </location>
    <ligand>
        <name>FMN</name>
        <dbReference type="ChEBI" id="CHEBI:58210"/>
    </ligand>
</feature>
<gene>
    <name evidence="11" type="ORF">H9890_06510</name>
</gene>
<protein>
    <recommendedName>
        <fullName evidence="6">L-lactate oxidase</fullName>
    </recommendedName>
</protein>
<dbReference type="Pfam" id="PF01070">
    <property type="entry name" value="FMN_dh"/>
    <property type="match status" value="2"/>
</dbReference>
<dbReference type="Proteomes" id="UP000823933">
    <property type="component" value="Unassembled WGS sequence"/>
</dbReference>
<evidence type="ECO:0000256" key="9">
    <source>
        <dbReference type="PIRSR" id="PIRSR000138-2"/>
    </source>
</evidence>
<dbReference type="InterPro" id="IPR012133">
    <property type="entry name" value="Alpha-hydoxy_acid_DH_FMN"/>
</dbReference>
<name>A0A9D1TWK5_9FIRM</name>
<dbReference type="EMBL" id="DXHQ01000078">
    <property type="protein sequence ID" value="HIW09032.1"/>
    <property type="molecule type" value="Genomic_DNA"/>
</dbReference>
<accession>A0A9D1TWK5</accession>
<keyword evidence="3 9" id="KW-0288">FMN</keyword>
<dbReference type="GO" id="GO:0016491">
    <property type="term" value="F:oxidoreductase activity"/>
    <property type="evidence" value="ECO:0007669"/>
    <property type="project" value="UniProtKB-KW"/>
</dbReference>
<dbReference type="AlphaFoldDB" id="A0A9D1TWK5"/>
<reference evidence="11" key="1">
    <citation type="journal article" date="2021" name="PeerJ">
        <title>Extensive microbial diversity within the chicken gut microbiome revealed by metagenomics and culture.</title>
        <authorList>
            <person name="Gilroy R."/>
            <person name="Ravi A."/>
            <person name="Getino M."/>
            <person name="Pursley I."/>
            <person name="Horton D.L."/>
            <person name="Alikhan N.F."/>
            <person name="Baker D."/>
            <person name="Gharbi K."/>
            <person name="Hall N."/>
            <person name="Watson M."/>
            <person name="Adriaenssens E.M."/>
            <person name="Foster-Nyarko E."/>
            <person name="Jarju S."/>
            <person name="Secka A."/>
            <person name="Antonio M."/>
            <person name="Oren A."/>
            <person name="Chaudhuri R.R."/>
            <person name="La Ragione R."/>
            <person name="Hildebrand F."/>
            <person name="Pallen M.J."/>
        </authorList>
    </citation>
    <scope>NUCLEOTIDE SEQUENCE</scope>
    <source>
        <strain evidence="11">ChiHcolR34-3080</strain>
    </source>
</reference>
<proteinExistence type="inferred from homology"/>
<dbReference type="PANTHER" id="PTHR10578">
    <property type="entry name" value="S -2-HYDROXY-ACID OXIDASE-RELATED"/>
    <property type="match status" value="1"/>
</dbReference>
<evidence type="ECO:0000256" key="8">
    <source>
        <dbReference type="PIRSR" id="PIRSR000138-1"/>
    </source>
</evidence>
<feature type="binding site" evidence="9">
    <location>
        <position position="212"/>
    </location>
    <ligand>
        <name>FMN</name>
        <dbReference type="ChEBI" id="CHEBI:58210"/>
    </ligand>
</feature>
<evidence type="ECO:0000256" key="6">
    <source>
        <dbReference type="ARBA" id="ARBA00029513"/>
    </source>
</evidence>
<evidence type="ECO:0000256" key="3">
    <source>
        <dbReference type="ARBA" id="ARBA00022643"/>
    </source>
</evidence>
<evidence type="ECO:0000256" key="5">
    <source>
        <dbReference type="ARBA" id="ARBA00024042"/>
    </source>
</evidence>
<feature type="active site" description="Proton acceptor" evidence="8">
    <location>
        <position position="236"/>
    </location>
</feature>
<dbReference type="PROSITE" id="PS51349">
    <property type="entry name" value="FMN_HYDROXY_ACID_DH_2"/>
    <property type="match status" value="1"/>
</dbReference>
<evidence type="ECO:0000256" key="1">
    <source>
        <dbReference type="ARBA" id="ARBA00001917"/>
    </source>
</evidence>
<evidence type="ECO:0000313" key="11">
    <source>
        <dbReference type="EMBL" id="HIW09032.1"/>
    </source>
</evidence>
<feature type="binding site" evidence="9">
    <location>
        <position position="234"/>
    </location>
    <ligand>
        <name>FMN</name>
        <dbReference type="ChEBI" id="CHEBI:58210"/>
    </ligand>
</feature>